<feature type="compositionally biased region" description="Basic residues" evidence="1">
    <location>
        <begin position="330"/>
        <end position="343"/>
    </location>
</feature>
<keyword evidence="2" id="KW-1185">Reference proteome</keyword>
<accession>A0A6P8NF08</accession>
<dbReference type="OrthoDB" id="1892805at2759"/>
<dbReference type="FunCoup" id="A0A6P8NF08">
    <property type="interactions" value="423"/>
</dbReference>
<dbReference type="InParanoid" id="A0A6P8NF08"/>
<dbReference type="CTD" id="338657"/>
<proteinExistence type="predicted"/>
<name>A0A6P8NF08_GEOSA</name>
<evidence type="ECO:0000313" key="3">
    <source>
        <dbReference type="RefSeq" id="XP_033774437.1"/>
    </source>
</evidence>
<dbReference type="AlphaFoldDB" id="A0A6P8NF08"/>
<organism evidence="2 3">
    <name type="scientific">Geotrypetes seraphini</name>
    <name type="common">Gaboon caecilian</name>
    <name type="synonym">Caecilia seraphini</name>
    <dbReference type="NCBI Taxonomy" id="260995"/>
    <lineage>
        <taxon>Eukaryota</taxon>
        <taxon>Metazoa</taxon>
        <taxon>Chordata</taxon>
        <taxon>Craniata</taxon>
        <taxon>Vertebrata</taxon>
        <taxon>Euteleostomi</taxon>
        <taxon>Amphibia</taxon>
        <taxon>Gymnophiona</taxon>
        <taxon>Geotrypetes</taxon>
    </lineage>
</organism>
<feature type="region of interest" description="Disordered" evidence="1">
    <location>
        <begin position="171"/>
        <end position="202"/>
    </location>
</feature>
<gene>
    <name evidence="3" type="primary">CCDC84</name>
</gene>
<dbReference type="RefSeq" id="XP_033774437.1">
    <property type="nucleotide sequence ID" value="XM_033918546.1"/>
</dbReference>
<dbReference type="GeneID" id="117347501"/>
<sequence>MGVFYCQICRQTSFSGKGHGYAKKHQQRLRAVLAAYLEKVEAACKMIRSAEIVKYDFIEHEQNIWCYCCRVEVKKHMSSGNLTVMYGGLLEHLASSEHRKETNRFWWENKAEVKLKQRFLVLPEDYESFKLSVMKALESYEETEDVHIKEVAAHIQKVEQSRLEMVQSVLEPQSEIEASESPSASGVSANSGSDLNFGAKPEDPASIDVHTAPEFDWMEAGQSLTFIGHQEPPVKGNVHSGAIPPWLMQDDGEATESRLQEIGPSFEEFQKQQEKERLRKLPPNRVGANFDHSSQTDEGWLPSFGRVWNNGRRWQSRHQFRRENDEKSVIKRKGEKCWKKGKKSRMDNFS</sequence>
<feature type="region of interest" description="Disordered" evidence="1">
    <location>
        <begin position="319"/>
        <end position="350"/>
    </location>
</feature>
<dbReference type="Proteomes" id="UP000515159">
    <property type="component" value="Chromosome 13"/>
</dbReference>
<dbReference type="PANTHER" id="PTHR31198:SF1">
    <property type="entry name" value="CENTROSOMAL AT-AC SPLICING FACTOR"/>
    <property type="match status" value="1"/>
</dbReference>
<evidence type="ECO:0000256" key="1">
    <source>
        <dbReference type="SAM" id="MobiDB-lite"/>
    </source>
</evidence>
<reference evidence="3" key="1">
    <citation type="submission" date="2025-08" db="UniProtKB">
        <authorList>
            <consortium name="RefSeq"/>
        </authorList>
    </citation>
    <scope>IDENTIFICATION</scope>
</reference>
<protein>
    <submittedName>
        <fullName evidence="3">Coiled-coil domain-containing protein 84 isoform X1</fullName>
    </submittedName>
</protein>
<dbReference type="KEGG" id="gsh:117347501"/>
<dbReference type="Pfam" id="PF14968">
    <property type="entry name" value="CCDC84"/>
    <property type="match status" value="1"/>
</dbReference>
<dbReference type="PANTHER" id="PTHR31198">
    <property type="entry name" value="COILED-COIL DOMAIN-CONTAINING PROTEIN 84"/>
    <property type="match status" value="1"/>
</dbReference>
<feature type="compositionally biased region" description="Low complexity" evidence="1">
    <location>
        <begin position="171"/>
        <end position="185"/>
    </location>
</feature>
<evidence type="ECO:0000313" key="2">
    <source>
        <dbReference type="Proteomes" id="UP000515159"/>
    </source>
</evidence>
<dbReference type="InterPro" id="IPR028015">
    <property type="entry name" value="CCDC84-like"/>
</dbReference>